<proteinExistence type="predicted"/>
<name>A0A8S5NMI1_9CAUD</name>
<evidence type="ECO:0000313" key="1">
    <source>
        <dbReference type="EMBL" id="DAD96013.1"/>
    </source>
</evidence>
<dbReference type="EMBL" id="BK015207">
    <property type="protein sequence ID" value="DAD96013.1"/>
    <property type="molecule type" value="Genomic_DNA"/>
</dbReference>
<sequence>MSKWEDLPDVITPFDLMKVLPIRRGDSKKYV</sequence>
<protein>
    <submittedName>
        <fullName evidence="1">Uncharacterized protein</fullName>
    </submittedName>
</protein>
<reference evidence="1" key="1">
    <citation type="journal article" date="2021" name="Proc. Natl. Acad. Sci. U.S.A.">
        <title>A Catalog of Tens of Thousands of Viruses from Human Metagenomes Reveals Hidden Associations with Chronic Diseases.</title>
        <authorList>
            <person name="Tisza M.J."/>
            <person name="Buck C.B."/>
        </authorList>
    </citation>
    <scope>NUCLEOTIDE SEQUENCE</scope>
    <source>
        <strain evidence="1">CtSGm32</strain>
    </source>
</reference>
<organism evidence="1">
    <name type="scientific">Myoviridae sp. ctSGm32</name>
    <dbReference type="NCBI Taxonomy" id="2826653"/>
    <lineage>
        <taxon>Viruses</taxon>
        <taxon>Duplodnaviria</taxon>
        <taxon>Heunggongvirae</taxon>
        <taxon>Uroviricota</taxon>
        <taxon>Caudoviricetes</taxon>
    </lineage>
</organism>
<accession>A0A8S5NMI1</accession>